<dbReference type="GO" id="GO:0005829">
    <property type="term" value="C:cytosol"/>
    <property type="evidence" value="ECO:0007669"/>
    <property type="project" value="TreeGrafter"/>
</dbReference>
<dbReference type="CDD" id="cd14521">
    <property type="entry name" value="DSP_fungal_SDP1-like"/>
    <property type="match status" value="1"/>
</dbReference>
<feature type="region of interest" description="Disordered" evidence="5">
    <location>
        <begin position="486"/>
        <end position="508"/>
    </location>
</feature>
<feature type="compositionally biased region" description="Basic residues" evidence="5">
    <location>
        <begin position="266"/>
        <end position="280"/>
    </location>
</feature>
<dbReference type="PANTHER" id="PTHR10159">
    <property type="entry name" value="DUAL SPECIFICITY PROTEIN PHOSPHATASE"/>
    <property type="match status" value="1"/>
</dbReference>
<dbReference type="EC" id="3.1.3.48" evidence="2"/>
<feature type="region of interest" description="Disordered" evidence="5">
    <location>
        <begin position="1"/>
        <end position="405"/>
    </location>
</feature>
<keyword evidence="3" id="KW-0378">Hydrolase</keyword>
<feature type="compositionally biased region" description="Low complexity" evidence="5">
    <location>
        <begin position="32"/>
        <end position="44"/>
    </location>
</feature>
<feature type="region of interest" description="Disordered" evidence="5">
    <location>
        <begin position="809"/>
        <end position="830"/>
    </location>
</feature>
<dbReference type="SUPFAM" id="SSF52799">
    <property type="entry name" value="(Phosphotyrosine protein) phosphatases II"/>
    <property type="match status" value="1"/>
</dbReference>
<dbReference type="PROSITE" id="PS50054">
    <property type="entry name" value="TYR_PHOSPHATASE_DUAL"/>
    <property type="match status" value="1"/>
</dbReference>
<dbReference type="GO" id="GO:0008330">
    <property type="term" value="F:protein tyrosine/threonine phosphatase activity"/>
    <property type="evidence" value="ECO:0007669"/>
    <property type="project" value="TreeGrafter"/>
</dbReference>
<dbReference type="EMBL" id="AOKY01000844">
    <property type="protein sequence ID" value="KDB20328.1"/>
    <property type="molecule type" value="Genomic_DNA"/>
</dbReference>
<dbReference type="InterPro" id="IPR020422">
    <property type="entry name" value="TYR_PHOSPHATASE_DUAL_dom"/>
</dbReference>
<organism evidence="8 9">
    <name type="scientific">Trichophyton interdigitale (strain MR816)</name>
    <dbReference type="NCBI Taxonomy" id="1215338"/>
    <lineage>
        <taxon>Eukaryota</taxon>
        <taxon>Fungi</taxon>
        <taxon>Dikarya</taxon>
        <taxon>Ascomycota</taxon>
        <taxon>Pezizomycotina</taxon>
        <taxon>Eurotiomycetes</taxon>
        <taxon>Eurotiomycetidae</taxon>
        <taxon>Onygenales</taxon>
        <taxon>Arthrodermataceae</taxon>
        <taxon>Trichophyton</taxon>
    </lineage>
</organism>
<reference evidence="8 9" key="1">
    <citation type="submission" date="2014-02" db="EMBL/GenBank/DDBJ databases">
        <title>The Genome Sequence of Trichophyton interdigitale MR816.</title>
        <authorList>
            <consortium name="The Broad Institute Genomics Platform"/>
            <person name="Cuomo C.A."/>
            <person name="White T.C."/>
            <person name="Graser Y."/>
            <person name="Martinez-Rossi N."/>
            <person name="Heitman J."/>
            <person name="Young S.K."/>
            <person name="Zeng Q."/>
            <person name="Gargeya S."/>
            <person name="Abouelleil A."/>
            <person name="Alvarado L."/>
            <person name="Chapman S.B."/>
            <person name="Gainer-Dewar J."/>
            <person name="Goldberg J."/>
            <person name="Griggs A."/>
            <person name="Gujja S."/>
            <person name="Hansen M."/>
            <person name="Howarth C."/>
            <person name="Imamovic A."/>
            <person name="Larimer J."/>
            <person name="Martinez D."/>
            <person name="Murphy C."/>
            <person name="Pearson M.D."/>
            <person name="Persinoti G."/>
            <person name="Poon T."/>
            <person name="Priest M."/>
            <person name="Roberts A.D."/>
            <person name="Saif S."/>
            <person name="Shea T.D."/>
            <person name="Sykes S.N."/>
            <person name="Wortman J."/>
            <person name="Nusbaum C."/>
            <person name="Birren B."/>
        </authorList>
    </citation>
    <scope>NUCLEOTIDE SEQUENCE [LARGE SCALE GENOMIC DNA]</scope>
    <source>
        <strain evidence="8 9">MR816</strain>
    </source>
</reference>
<feature type="compositionally biased region" description="Low complexity" evidence="5">
    <location>
        <begin position="627"/>
        <end position="651"/>
    </location>
</feature>
<feature type="compositionally biased region" description="Low complexity" evidence="5">
    <location>
        <begin position="324"/>
        <end position="344"/>
    </location>
</feature>
<feature type="compositionally biased region" description="Low complexity" evidence="5">
    <location>
        <begin position="95"/>
        <end position="170"/>
    </location>
</feature>
<dbReference type="Proteomes" id="UP000024533">
    <property type="component" value="Unassembled WGS sequence"/>
</dbReference>
<evidence type="ECO:0000313" key="8">
    <source>
        <dbReference type="EMBL" id="KDB20328.1"/>
    </source>
</evidence>
<dbReference type="SMART" id="SM00195">
    <property type="entry name" value="DSPc"/>
    <property type="match status" value="1"/>
</dbReference>
<gene>
    <name evidence="8" type="ORF">H109_07713</name>
</gene>
<dbReference type="OrthoDB" id="426001at2759"/>
<feature type="compositionally biased region" description="Basic and acidic residues" evidence="5">
    <location>
        <begin position="390"/>
        <end position="403"/>
    </location>
</feature>
<dbReference type="HOGENOM" id="CLU_018624_0_0_1"/>
<evidence type="ECO:0000256" key="2">
    <source>
        <dbReference type="ARBA" id="ARBA00013064"/>
    </source>
</evidence>
<feature type="compositionally biased region" description="Low complexity" evidence="5">
    <location>
        <begin position="486"/>
        <end position="501"/>
    </location>
</feature>
<evidence type="ECO:0000256" key="4">
    <source>
        <dbReference type="ARBA" id="ARBA00022912"/>
    </source>
</evidence>
<evidence type="ECO:0000259" key="6">
    <source>
        <dbReference type="PROSITE" id="PS50054"/>
    </source>
</evidence>
<feature type="region of interest" description="Disordered" evidence="5">
    <location>
        <begin position="668"/>
        <end position="740"/>
    </location>
</feature>
<dbReference type="GO" id="GO:0033550">
    <property type="term" value="F:MAP kinase tyrosine phosphatase activity"/>
    <property type="evidence" value="ECO:0007669"/>
    <property type="project" value="TreeGrafter"/>
</dbReference>
<name>A0A059IY13_TRIIM</name>
<evidence type="ECO:0000256" key="5">
    <source>
        <dbReference type="SAM" id="MobiDB-lite"/>
    </source>
</evidence>
<feature type="compositionally biased region" description="Polar residues" evidence="5">
    <location>
        <begin position="283"/>
        <end position="297"/>
    </location>
</feature>
<dbReference type="GO" id="GO:0005634">
    <property type="term" value="C:nucleus"/>
    <property type="evidence" value="ECO:0007669"/>
    <property type="project" value="TreeGrafter"/>
</dbReference>
<feature type="compositionally biased region" description="Low complexity" evidence="5">
    <location>
        <begin position="668"/>
        <end position="693"/>
    </location>
</feature>
<evidence type="ECO:0000256" key="3">
    <source>
        <dbReference type="ARBA" id="ARBA00022801"/>
    </source>
</evidence>
<dbReference type="STRING" id="1215338.A0A059IY13"/>
<feature type="compositionally biased region" description="Polar residues" evidence="5">
    <location>
        <begin position="707"/>
        <end position="720"/>
    </location>
</feature>
<protein>
    <recommendedName>
        <fullName evidence="2">protein-tyrosine-phosphatase</fullName>
        <ecNumber evidence="2">3.1.3.48</ecNumber>
    </recommendedName>
</protein>
<dbReference type="Gene3D" id="3.90.190.10">
    <property type="entry name" value="Protein tyrosine phosphatase superfamily"/>
    <property type="match status" value="1"/>
</dbReference>
<feature type="region of interest" description="Disordered" evidence="5">
    <location>
        <begin position="605"/>
        <end position="651"/>
    </location>
</feature>
<accession>A0A059IY13</accession>
<feature type="compositionally biased region" description="Polar residues" evidence="5">
    <location>
        <begin position="364"/>
        <end position="374"/>
    </location>
</feature>
<dbReference type="InterPro" id="IPR029021">
    <property type="entry name" value="Prot-tyrosine_phosphatase-like"/>
</dbReference>
<evidence type="ECO:0000313" key="9">
    <source>
        <dbReference type="Proteomes" id="UP000024533"/>
    </source>
</evidence>
<dbReference type="GO" id="GO:0043409">
    <property type="term" value="P:negative regulation of MAPK cascade"/>
    <property type="evidence" value="ECO:0007669"/>
    <property type="project" value="TreeGrafter"/>
</dbReference>
<feature type="compositionally biased region" description="Polar residues" evidence="5">
    <location>
        <begin position="245"/>
        <end position="258"/>
    </location>
</feature>
<proteinExistence type="inferred from homology"/>
<dbReference type="PROSITE" id="PS00383">
    <property type="entry name" value="TYR_PHOSPHATASE_1"/>
    <property type="match status" value="1"/>
</dbReference>
<dbReference type="GO" id="GO:0017017">
    <property type="term" value="F:MAP kinase tyrosine/serine/threonine phosphatase activity"/>
    <property type="evidence" value="ECO:0007669"/>
    <property type="project" value="TreeGrafter"/>
</dbReference>
<evidence type="ECO:0000256" key="1">
    <source>
        <dbReference type="ARBA" id="ARBA00008601"/>
    </source>
</evidence>
<feature type="domain" description="Tyrosine-protein phosphatase" evidence="6">
    <location>
        <begin position="406"/>
        <end position="606"/>
    </location>
</feature>
<feature type="compositionally biased region" description="Polar residues" evidence="5">
    <location>
        <begin position="11"/>
        <end position="21"/>
    </location>
</feature>
<comment type="similarity">
    <text evidence="1">Belongs to the protein-tyrosine phosphatase family. Non-receptor class dual specificity subfamily.</text>
</comment>
<dbReference type="PANTHER" id="PTHR10159:SF519">
    <property type="entry name" value="DUAL SPECIFICITY PROTEIN PHOSPHATASE MPK3"/>
    <property type="match status" value="1"/>
</dbReference>
<feature type="compositionally biased region" description="Polar residues" evidence="5">
    <location>
        <begin position="61"/>
        <end position="75"/>
    </location>
</feature>
<dbReference type="PROSITE" id="PS50056">
    <property type="entry name" value="TYR_PHOSPHATASE_2"/>
    <property type="match status" value="1"/>
</dbReference>
<feature type="domain" description="Tyrosine specific protein phosphatases" evidence="7">
    <location>
        <begin position="526"/>
        <end position="583"/>
    </location>
</feature>
<dbReference type="InterPro" id="IPR000340">
    <property type="entry name" value="Dual-sp_phosphatase_cat-dom"/>
</dbReference>
<sequence length="843" mass="92082">MLAQPPIMPHPTSSSLPTTASEAKRRSRSLSRSRLSWSTRHSSLNPPPPSSSAPFLIPETVHSNLQDAYSKSGLDSTAEHDRKPRLMSTRAVAPSTGTSSSTSTSSTTTTARYPSLASPLPLSFLPRESISATSESTDSSPTTSSSTFDSPIIMETSPSSSPESPTSITPLGPLRKPQGRVVNSPTLEPLLKPPQHQHQQQQQLSSTVGEKESCNLPESSPSRKARNLKNLSLRLPQPGSCRQPPLSTAPITESSARNLSAPPSPMHHHTTTTNASKRKPPNLTIQTPGFNRCSFGSNAVPPTPTLKPLLRHAESSPSLNSILSPTFPESSTSTSSSSRPPMSSQQRTTNPGKRPLSGSRDESNSQSTHQQHLFTQHELLERLNEEDDNPISRESRKGSERGYPHGPVLIYDSGLYLYLEPSHEEASRFDVVFNVAKEVRNPFKVAARERQDTVMSVWKANVGRHNSEPSTATSDATFMSAFEYPPSASAEESETESPSTPKAEDTPCQRPEYIHVPWDHNSEILDDLYTLCEMIDERLTQGKSVLIHCQLGVSRSASLVIAYGLYKNRHLDFNSVYGMVKARSRWVGPNMSLIYQLTDFRSKLQDKSNTSKQPAPEWLDSPAVQEKAPQLPLPSSSPASKKPSLESQSSSNTGFSFFSHNPFSLSRLSSNSKSSNSSNSNSNSNGSSSKRCSVLPRPLPLREKYQTFHSYRRSNSTSRPETLFPNRSFFQPPNKSHGDTDVHMADCPAPTATLPDESTIFSPKTTDQFVIASPFSPGIFSPGAPAQPPVGSGLGLAGVDSVRKSLEINQPTSPINRPTVMYDPRSPQQSAEPIIMRNIDEFL</sequence>
<keyword evidence="4" id="KW-0904">Protein phosphatase</keyword>
<evidence type="ECO:0000259" key="7">
    <source>
        <dbReference type="PROSITE" id="PS50056"/>
    </source>
</evidence>
<dbReference type="AlphaFoldDB" id="A0A059IY13"/>
<dbReference type="OMA" id="KDFNAMY"/>
<dbReference type="InterPro" id="IPR016130">
    <property type="entry name" value="Tyr_Pase_AS"/>
</dbReference>
<comment type="caution">
    <text evidence="8">The sequence shown here is derived from an EMBL/GenBank/DDBJ whole genome shotgun (WGS) entry which is preliminary data.</text>
</comment>
<dbReference type="InterPro" id="IPR000387">
    <property type="entry name" value="Tyr_Pase_dom"/>
</dbReference>
<keyword evidence="9" id="KW-1185">Reference proteome</keyword>
<dbReference type="Pfam" id="PF00782">
    <property type="entry name" value="DSPc"/>
    <property type="match status" value="1"/>
</dbReference>